<protein>
    <submittedName>
        <fullName evidence="7">2,4-dienoyl-CoA reductase-like NADH-dependent reductase (Old Yellow Enzyme family)</fullName>
    </submittedName>
</protein>
<dbReference type="EMBL" id="JAGIOL010000001">
    <property type="protein sequence ID" value="MBP2436298.1"/>
    <property type="molecule type" value="Genomic_DNA"/>
</dbReference>
<dbReference type="SUPFAM" id="SSF51395">
    <property type="entry name" value="FMN-linked oxidoreductases"/>
    <property type="match status" value="1"/>
</dbReference>
<keyword evidence="5" id="KW-0560">Oxidoreductase</keyword>
<organism evidence="7 8">
    <name type="scientific">Microbacterium amylolyticum</name>
    <dbReference type="NCBI Taxonomy" id="936337"/>
    <lineage>
        <taxon>Bacteria</taxon>
        <taxon>Bacillati</taxon>
        <taxon>Actinomycetota</taxon>
        <taxon>Actinomycetes</taxon>
        <taxon>Micrococcales</taxon>
        <taxon>Microbacteriaceae</taxon>
        <taxon>Microbacterium</taxon>
    </lineage>
</organism>
<comment type="cofactor">
    <cofactor evidence="1">
        <name>FMN</name>
        <dbReference type="ChEBI" id="CHEBI:58210"/>
    </cofactor>
</comment>
<proteinExistence type="predicted"/>
<evidence type="ECO:0000256" key="5">
    <source>
        <dbReference type="ARBA" id="ARBA00023002"/>
    </source>
</evidence>
<reference evidence="7 8" key="1">
    <citation type="submission" date="2021-03" db="EMBL/GenBank/DDBJ databases">
        <title>Sequencing the genomes of 1000 actinobacteria strains.</title>
        <authorList>
            <person name="Klenk H.-P."/>
        </authorList>
    </citation>
    <scope>NUCLEOTIDE SEQUENCE [LARGE SCALE GENOMIC DNA]</scope>
    <source>
        <strain evidence="7 8">DSM 24221</strain>
    </source>
</reference>
<dbReference type="InterPro" id="IPR001155">
    <property type="entry name" value="OxRdtase_FMN_N"/>
</dbReference>
<feature type="domain" description="NADH:flavin oxidoreductase/NADH oxidase N-terminal" evidence="6">
    <location>
        <begin position="20"/>
        <end position="355"/>
    </location>
</feature>
<evidence type="ECO:0000256" key="2">
    <source>
        <dbReference type="ARBA" id="ARBA00022630"/>
    </source>
</evidence>
<dbReference type="PANTHER" id="PTHR43303:SF4">
    <property type="entry name" value="NADPH DEHYDROGENASE C23G7.10C-RELATED"/>
    <property type="match status" value="1"/>
</dbReference>
<keyword evidence="4" id="KW-0521">NADP</keyword>
<dbReference type="Proteomes" id="UP001519362">
    <property type="component" value="Unassembled WGS sequence"/>
</dbReference>
<evidence type="ECO:0000313" key="8">
    <source>
        <dbReference type="Proteomes" id="UP001519362"/>
    </source>
</evidence>
<evidence type="ECO:0000256" key="3">
    <source>
        <dbReference type="ARBA" id="ARBA00022643"/>
    </source>
</evidence>
<keyword evidence="2" id="KW-0285">Flavoprotein</keyword>
<gene>
    <name evidence="7" type="ORF">JOF34_000884</name>
</gene>
<comment type="caution">
    <text evidence="7">The sequence shown here is derived from an EMBL/GenBank/DDBJ whole genome shotgun (WGS) entry which is preliminary data.</text>
</comment>
<dbReference type="CDD" id="cd02932">
    <property type="entry name" value="OYE_YqiM_FMN"/>
    <property type="match status" value="1"/>
</dbReference>
<dbReference type="InterPro" id="IPR044152">
    <property type="entry name" value="YqjM-like"/>
</dbReference>
<sequence length="374" mass="40040">MRQHYRRAQTLSGKATMSRLFTPLTIRETTFRNRLWVAPMCQYSATDGVVGDWHHVHLAQFASGGAGLVIAEAAAVVPVGRISPEDAGIWNDEHVAAWRPITTAIKDRGSIAGIQLAHAGRKASTWAPFADSNGTVPAADGGWQTEGPSAIAYEGFAPPVAMTPERISEVTAAFAHAARRSLDAGFDVIEVHAAHGYLLHEFLSPLSNEREDEFGGSLENRARFTLDVVRAVRAEVGPDVPVFVRFSATDGADGGLATDDVAQVARWAVDAGADLFDISTSGLVAHQKIDVFPGYQVPHAARVREVTGALVGAVGIITSGQQAEQILEDGDADVILAAREWLRDPHFGLRAAAELGEDASIWPKQYVRARRAAA</sequence>
<evidence type="ECO:0000256" key="1">
    <source>
        <dbReference type="ARBA" id="ARBA00001917"/>
    </source>
</evidence>
<evidence type="ECO:0000313" key="7">
    <source>
        <dbReference type="EMBL" id="MBP2436298.1"/>
    </source>
</evidence>
<dbReference type="Pfam" id="PF00724">
    <property type="entry name" value="Oxidored_FMN"/>
    <property type="match status" value="1"/>
</dbReference>
<keyword evidence="3" id="KW-0288">FMN</keyword>
<name>A0ABS4ZH23_9MICO</name>
<accession>A0ABS4ZH23</accession>
<dbReference type="PANTHER" id="PTHR43303">
    <property type="entry name" value="NADPH DEHYDROGENASE C23G7.10C-RELATED"/>
    <property type="match status" value="1"/>
</dbReference>
<dbReference type="Gene3D" id="3.20.20.70">
    <property type="entry name" value="Aldolase class I"/>
    <property type="match status" value="1"/>
</dbReference>
<keyword evidence="8" id="KW-1185">Reference proteome</keyword>
<evidence type="ECO:0000259" key="6">
    <source>
        <dbReference type="Pfam" id="PF00724"/>
    </source>
</evidence>
<evidence type="ECO:0000256" key="4">
    <source>
        <dbReference type="ARBA" id="ARBA00022857"/>
    </source>
</evidence>
<dbReference type="InterPro" id="IPR013785">
    <property type="entry name" value="Aldolase_TIM"/>
</dbReference>